<sequence>MCQTVEIQRFGGKPFRGIGVTGGCAAYDAATDGTAAVRVGSTSKGKEKVTYPNNDGSQLLNLQIGSASGDAAYGRADIEPND</sequence>
<protein>
    <submittedName>
        <fullName evidence="1">Uncharacterized protein</fullName>
    </submittedName>
</protein>
<dbReference type="EMBL" id="QGKX02000088">
    <property type="protein sequence ID" value="KAF3588972.1"/>
    <property type="molecule type" value="Genomic_DNA"/>
</dbReference>
<organism evidence="1 2">
    <name type="scientific">Brassica cretica</name>
    <name type="common">Mustard</name>
    <dbReference type="NCBI Taxonomy" id="69181"/>
    <lineage>
        <taxon>Eukaryota</taxon>
        <taxon>Viridiplantae</taxon>
        <taxon>Streptophyta</taxon>
        <taxon>Embryophyta</taxon>
        <taxon>Tracheophyta</taxon>
        <taxon>Spermatophyta</taxon>
        <taxon>Magnoliopsida</taxon>
        <taxon>eudicotyledons</taxon>
        <taxon>Gunneridae</taxon>
        <taxon>Pentapetalae</taxon>
        <taxon>rosids</taxon>
        <taxon>malvids</taxon>
        <taxon>Brassicales</taxon>
        <taxon>Brassicaceae</taxon>
        <taxon>Brassiceae</taxon>
        <taxon>Brassica</taxon>
    </lineage>
</organism>
<accession>A0A8S9S9V7</accession>
<dbReference type="Proteomes" id="UP000712600">
    <property type="component" value="Unassembled WGS sequence"/>
</dbReference>
<gene>
    <name evidence="1" type="ORF">F2Q69_00026405</name>
</gene>
<proteinExistence type="predicted"/>
<name>A0A8S9S9V7_BRACR</name>
<reference evidence="1" key="1">
    <citation type="submission" date="2019-12" db="EMBL/GenBank/DDBJ databases">
        <title>Genome sequencing and annotation of Brassica cretica.</title>
        <authorList>
            <person name="Studholme D.J."/>
            <person name="Sarris P."/>
        </authorList>
    </citation>
    <scope>NUCLEOTIDE SEQUENCE</scope>
    <source>
        <strain evidence="1">PFS-109/04</strain>
        <tissue evidence="1">Leaf</tissue>
    </source>
</reference>
<dbReference type="AlphaFoldDB" id="A0A8S9S9V7"/>
<evidence type="ECO:0000313" key="1">
    <source>
        <dbReference type="EMBL" id="KAF3588972.1"/>
    </source>
</evidence>
<evidence type="ECO:0000313" key="2">
    <source>
        <dbReference type="Proteomes" id="UP000712600"/>
    </source>
</evidence>
<comment type="caution">
    <text evidence="1">The sequence shown here is derived from an EMBL/GenBank/DDBJ whole genome shotgun (WGS) entry which is preliminary data.</text>
</comment>